<dbReference type="KEGG" id="abb:ABBFA_00234"/>
<organism evidence="2 3">
    <name type="scientific">Acinetobacter baumannii (strain AB307-0294)</name>
    <dbReference type="NCBI Taxonomy" id="557600"/>
    <lineage>
        <taxon>Bacteria</taxon>
        <taxon>Pseudomonadati</taxon>
        <taxon>Pseudomonadota</taxon>
        <taxon>Gammaproteobacteria</taxon>
        <taxon>Moraxellales</taxon>
        <taxon>Moraxellaceae</taxon>
        <taxon>Acinetobacter</taxon>
        <taxon>Acinetobacter calcoaceticus/baumannii complex</taxon>
    </lineage>
</organism>
<evidence type="ECO:0000313" key="2">
    <source>
        <dbReference type="EMBL" id="ATY42708.1"/>
    </source>
</evidence>
<name>A0A5K6CMP0_ACIB3</name>
<evidence type="ECO:0000256" key="1">
    <source>
        <dbReference type="SAM" id="SignalP"/>
    </source>
</evidence>
<accession>A0A5K6CMP0</accession>
<reference evidence="2 3" key="1">
    <citation type="journal article" date="2008" name="J. Bacteriol.">
        <title>Comparative genome sequence analysis of multidrug-resistant Acinetobacter baumannii.</title>
        <authorList>
            <person name="Adams M.D."/>
            <person name="Goglin K."/>
            <person name="Molyneaux N."/>
            <person name="Hujer K.M."/>
            <person name="Lavender H."/>
            <person name="Jamison J.J."/>
            <person name="MacDonald I.J."/>
            <person name="Martin K.M."/>
            <person name="Russo T."/>
            <person name="Campagnari A.A."/>
            <person name="Hujer A.M."/>
            <person name="Bonomo R.A."/>
            <person name="Gill S.R."/>
        </authorList>
    </citation>
    <scope>NUCLEOTIDE SEQUENCE [LARGE SCALE GENOMIC DNA]</scope>
    <source>
        <strain evidence="2 3">AB307-0294</strain>
    </source>
</reference>
<dbReference type="Proteomes" id="UP000006924">
    <property type="component" value="Chromosome"/>
</dbReference>
<proteinExistence type="predicted"/>
<gene>
    <name evidence="2" type="ORF">ABBFA_00234</name>
</gene>
<dbReference type="AlphaFoldDB" id="A0A5K6CMP0"/>
<protein>
    <submittedName>
        <fullName evidence="2">Uncharacterized protein</fullName>
    </submittedName>
</protein>
<evidence type="ECO:0000313" key="3">
    <source>
        <dbReference type="Proteomes" id="UP000006924"/>
    </source>
</evidence>
<sequence length="149" mass="16513">MKKILLVSLLTFTGFAHAAPNVWQSSYAQGFIEYSIQDTKGNTLWVVCNDGAGDDYDHSAHLQTKKNRYENTDSKYPLSFLLDGKTSVAPAGSTKWRNGANAWYDFSHGIAKAKKIDVFVNNKKVTTFSPNPHSIKTVAKDIASCEAMF</sequence>
<feature type="signal peptide" evidence="1">
    <location>
        <begin position="1"/>
        <end position="18"/>
    </location>
</feature>
<dbReference type="RefSeq" id="WP_000722587.1">
    <property type="nucleotide sequence ID" value="NZ_CP001172.1"/>
</dbReference>
<dbReference type="EMBL" id="CP001172">
    <property type="protein sequence ID" value="ATY42708.1"/>
    <property type="molecule type" value="Genomic_DNA"/>
</dbReference>
<keyword evidence="1" id="KW-0732">Signal</keyword>
<feature type="chain" id="PRO_5030521397" evidence="1">
    <location>
        <begin position="19"/>
        <end position="149"/>
    </location>
</feature>